<dbReference type="EMBL" id="PCSD01000105">
    <property type="protein sequence ID" value="PIP33420.1"/>
    <property type="molecule type" value="Genomic_DNA"/>
</dbReference>
<gene>
    <name evidence="1" type="ORF">COX22_04460</name>
</gene>
<protein>
    <submittedName>
        <fullName evidence="1">Uncharacterized protein</fullName>
    </submittedName>
</protein>
<name>A0A2G9ZLF3_9BACT</name>
<accession>A0A2G9ZLF3</accession>
<reference evidence="1 2" key="1">
    <citation type="submission" date="2017-09" db="EMBL/GenBank/DDBJ databases">
        <title>Depth-based differentiation of microbial function through sediment-hosted aquifers and enrichment of novel symbionts in the deep terrestrial subsurface.</title>
        <authorList>
            <person name="Probst A.J."/>
            <person name="Ladd B."/>
            <person name="Jarett J.K."/>
            <person name="Geller-Mcgrath D.E."/>
            <person name="Sieber C.M."/>
            <person name="Emerson J.B."/>
            <person name="Anantharaman K."/>
            <person name="Thomas B.C."/>
            <person name="Malmstrom R."/>
            <person name="Stieglmeier M."/>
            <person name="Klingl A."/>
            <person name="Woyke T."/>
            <person name="Ryan C.M."/>
            <person name="Banfield J.F."/>
        </authorList>
    </citation>
    <scope>NUCLEOTIDE SEQUENCE [LARGE SCALE GENOMIC DNA]</scope>
    <source>
        <strain evidence="1">CG23_combo_of_CG06-09_8_20_14_all_49_15</strain>
    </source>
</reference>
<dbReference type="Proteomes" id="UP000230729">
    <property type="component" value="Unassembled WGS sequence"/>
</dbReference>
<dbReference type="AlphaFoldDB" id="A0A2G9ZLF3"/>
<proteinExistence type="predicted"/>
<evidence type="ECO:0000313" key="2">
    <source>
        <dbReference type="Proteomes" id="UP000230729"/>
    </source>
</evidence>
<organism evidence="1 2">
    <name type="scientific">Candidatus Falkowbacteria bacterium CG23_combo_of_CG06-09_8_20_14_all_49_15</name>
    <dbReference type="NCBI Taxonomy" id="1974572"/>
    <lineage>
        <taxon>Bacteria</taxon>
        <taxon>Candidatus Falkowiibacteriota</taxon>
    </lineage>
</organism>
<sequence>MPSAAFFKRTIGPPDKRVSQPAIVRLSWPIKSFFDLIGIGFRANPHQTNQRPWIVIQDRCKKGDS</sequence>
<evidence type="ECO:0000313" key="1">
    <source>
        <dbReference type="EMBL" id="PIP33420.1"/>
    </source>
</evidence>
<comment type="caution">
    <text evidence="1">The sequence shown here is derived from an EMBL/GenBank/DDBJ whole genome shotgun (WGS) entry which is preliminary data.</text>
</comment>